<evidence type="ECO:0000313" key="4">
    <source>
        <dbReference type="Proteomes" id="UP000015241"/>
    </source>
</evidence>
<feature type="domain" description="LsmAD" evidence="2">
    <location>
        <begin position="243"/>
        <end position="314"/>
    </location>
</feature>
<evidence type="ECO:0000313" key="3">
    <source>
        <dbReference type="EMBL" id="EPT05554.1"/>
    </source>
</evidence>
<feature type="compositionally biased region" description="Low complexity" evidence="1">
    <location>
        <begin position="496"/>
        <end position="513"/>
    </location>
</feature>
<feature type="compositionally biased region" description="Polar residues" evidence="1">
    <location>
        <begin position="595"/>
        <end position="608"/>
    </location>
</feature>
<gene>
    <name evidence="3" type="ORF">FOMPIDRAFT_1111207</name>
</gene>
<keyword evidence="4" id="KW-1185">Reference proteome</keyword>
<proteinExistence type="predicted"/>
<dbReference type="PANTHER" id="PTHR12854">
    <property type="entry name" value="ATAXIN 2-RELATED"/>
    <property type="match status" value="1"/>
</dbReference>
<feature type="region of interest" description="Disordered" evidence="1">
    <location>
        <begin position="592"/>
        <end position="631"/>
    </location>
</feature>
<feature type="region of interest" description="Disordered" evidence="1">
    <location>
        <begin position="530"/>
        <end position="567"/>
    </location>
</feature>
<name>S8ERD8_FOMSC</name>
<dbReference type="InParanoid" id="S8ERD8"/>
<dbReference type="EMBL" id="KE504123">
    <property type="protein sequence ID" value="EPT05554.1"/>
    <property type="molecule type" value="Genomic_DNA"/>
</dbReference>
<feature type="region of interest" description="Disordered" evidence="1">
    <location>
        <begin position="668"/>
        <end position="706"/>
    </location>
</feature>
<dbReference type="OrthoDB" id="2275718at2759"/>
<feature type="compositionally biased region" description="Pro residues" evidence="1">
    <location>
        <begin position="685"/>
        <end position="700"/>
    </location>
</feature>
<evidence type="ECO:0000259" key="2">
    <source>
        <dbReference type="SMART" id="SM01272"/>
    </source>
</evidence>
<evidence type="ECO:0000256" key="1">
    <source>
        <dbReference type="SAM" id="MobiDB-lite"/>
    </source>
</evidence>
<dbReference type="FunCoup" id="S8ERD8">
    <property type="interactions" value="79"/>
</dbReference>
<feature type="compositionally biased region" description="Low complexity" evidence="1">
    <location>
        <begin position="547"/>
        <end position="564"/>
    </location>
</feature>
<dbReference type="STRING" id="743788.S8ERD8"/>
<feature type="region of interest" description="Disordered" evidence="1">
    <location>
        <begin position="822"/>
        <end position="849"/>
    </location>
</feature>
<sequence>MATTARQSKPQRKGGAPEPAARRTQAWSTAARASPTYSPNTANARLPNGAPAASPGAFPPLGHPNGTSNTPPPRTQPESLQDRVLSQLSGLIGTTITLTTKTHVRYEGSVASTSGEGDTTGVTLRDVKEISNPGAPLREILFIASTNIDQWSSGPADAKPPTANGDTDPASGFKTDTDISKSSNRRERELQAWQPSEDASAPSAPGGASGPASNGGPRDDLTFGAGASNGGAWNQFEVNERLFGVKANFDEDLYTTKLDRNAPDFKDRERWAANIANEILQSQTGNVHVAEERKQDFVGEGKDEEEKYGAVVRGANAYVPPGARKSGQGPTPPAGGKQDVPKVSVNAPDGTAVSGDKEKEKADAARTTAAAGTSKVLGRKPTADAVPAFRNFVSSEKDRLLKKKQALMKNEMERRMAELVKFSQSFKLNKPIPEDLVPILAKDEEKQRQIKEKSTKDAESSQARAISTSATLTVSPSASRALGSPAAPANPPASAKPPIAAAGKAAGGIAKPAVGKEGAKRIPMVIQSIPPFKGKRNSATPTPAPAAPTSQRPAVATPSSPTAANRLNVNAPSFRSTVKSVSPPVSRACVYGASGSPNPNGTASSTASPKVKGAEASPQGPPNPFFGTRPPKKGLVVHIKEDFNPFKNHKVMDANLVGPNWPYSGKRYTTLFPPLPQPQQQSPPMAHPPPPSMQPPPPYEPQEDAAAQAAARGYVYAYPQYYPGQPMMPGMAPPPPGAYIQAGPPFMQPMPYPHMPPNAMYPGGPMGQMPPPQAYMQQAPPGYAVPNGAGPRPSMPPTPIPSHAHPYYQQSPQLQHAVPYPMMMPPPGPPHSYDPSQVPPVQMGGVGHG</sequence>
<feature type="compositionally biased region" description="Polar residues" evidence="1">
    <location>
        <begin position="460"/>
        <end position="478"/>
    </location>
</feature>
<organism evidence="3 4">
    <name type="scientific">Fomitopsis schrenkii</name>
    <name type="common">Brown rot fungus</name>
    <dbReference type="NCBI Taxonomy" id="2126942"/>
    <lineage>
        <taxon>Eukaryota</taxon>
        <taxon>Fungi</taxon>
        <taxon>Dikarya</taxon>
        <taxon>Basidiomycota</taxon>
        <taxon>Agaricomycotina</taxon>
        <taxon>Agaricomycetes</taxon>
        <taxon>Polyporales</taxon>
        <taxon>Fomitopsis</taxon>
    </lineage>
</organism>
<dbReference type="InterPro" id="IPR009604">
    <property type="entry name" value="LsmAD_domain"/>
</dbReference>
<feature type="compositionally biased region" description="Basic and acidic residues" evidence="1">
    <location>
        <begin position="446"/>
        <end position="459"/>
    </location>
</feature>
<dbReference type="eggNOG" id="KOG2375">
    <property type="taxonomic scope" value="Eukaryota"/>
</dbReference>
<feature type="compositionally biased region" description="Low complexity" evidence="1">
    <location>
        <begin position="47"/>
        <end position="56"/>
    </location>
</feature>
<feature type="region of interest" description="Disordered" evidence="1">
    <location>
        <begin position="446"/>
        <end position="517"/>
    </location>
</feature>
<protein>
    <recommendedName>
        <fullName evidence="2">LsmAD domain-containing protein</fullName>
    </recommendedName>
</protein>
<dbReference type="SMART" id="SM01272">
    <property type="entry name" value="LsmAD"/>
    <property type="match status" value="1"/>
</dbReference>
<dbReference type="GO" id="GO:0003729">
    <property type="term" value="F:mRNA binding"/>
    <property type="evidence" value="ECO:0007669"/>
    <property type="project" value="TreeGrafter"/>
</dbReference>
<dbReference type="AlphaFoldDB" id="S8ERD8"/>
<feature type="region of interest" description="Disordered" evidence="1">
    <location>
        <begin position="318"/>
        <end position="376"/>
    </location>
</feature>
<feature type="compositionally biased region" description="Low complexity" evidence="1">
    <location>
        <begin position="365"/>
        <end position="375"/>
    </location>
</feature>
<dbReference type="InterPro" id="IPR045117">
    <property type="entry name" value="ATXN2-like"/>
</dbReference>
<feature type="region of interest" description="Disordered" evidence="1">
    <location>
        <begin position="1"/>
        <end position="81"/>
    </location>
</feature>
<dbReference type="GO" id="GO:0010494">
    <property type="term" value="C:cytoplasmic stress granule"/>
    <property type="evidence" value="ECO:0007669"/>
    <property type="project" value="TreeGrafter"/>
</dbReference>
<accession>S8ERD8</accession>
<dbReference type="PANTHER" id="PTHR12854:SF7">
    <property type="entry name" value="ATAXIN-2 HOMOLOG"/>
    <property type="match status" value="1"/>
</dbReference>
<reference evidence="3 4" key="1">
    <citation type="journal article" date="2012" name="Science">
        <title>The Paleozoic origin of enzymatic lignin decomposition reconstructed from 31 fungal genomes.</title>
        <authorList>
            <person name="Floudas D."/>
            <person name="Binder M."/>
            <person name="Riley R."/>
            <person name="Barry K."/>
            <person name="Blanchette R.A."/>
            <person name="Henrissat B."/>
            <person name="Martinez A.T."/>
            <person name="Otillar R."/>
            <person name="Spatafora J.W."/>
            <person name="Yadav J.S."/>
            <person name="Aerts A."/>
            <person name="Benoit I."/>
            <person name="Boyd A."/>
            <person name="Carlson A."/>
            <person name="Copeland A."/>
            <person name="Coutinho P.M."/>
            <person name="de Vries R.P."/>
            <person name="Ferreira P."/>
            <person name="Findley K."/>
            <person name="Foster B."/>
            <person name="Gaskell J."/>
            <person name="Glotzer D."/>
            <person name="Gorecki P."/>
            <person name="Heitman J."/>
            <person name="Hesse C."/>
            <person name="Hori C."/>
            <person name="Igarashi K."/>
            <person name="Jurgens J.A."/>
            <person name="Kallen N."/>
            <person name="Kersten P."/>
            <person name="Kohler A."/>
            <person name="Kuees U."/>
            <person name="Kumar T.K.A."/>
            <person name="Kuo A."/>
            <person name="LaButti K."/>
            <person name="Larrondo L.F."/>
            <person name="Lindquist E."/>
            <person name="Ling A."/>
            <person name="Lombard V."/>
            <person name="Lucas S."/>
            <person name="Lundell T."/>
            <person name="Martin R."/>
            <person name="McLaughlin D.J."/>
            <person name="Morgenstern I."/>
            <person name="Morin E."/>
            <person name="Murat C."/>
            <person name="Nagy L.G."/>
            <person name="Nolan M."/>
            <person name="Ohm R.A."/>
            <person name="Patyshakuliyeva A."/>
            <person name="Rokas A."/>
            <person name="Ruiz-Duenas F.J."/>
            <person name="Sabat G."/>
            <person name="Salamov A."/>
            <person name="Samejima M."/>
            <person name="Schmutz J."/>
            <person name="Slot J.C."/>
            <person name="St John F."/>
            <person name="Stenlid J."/>
            <person name="Sun H."/>
            <person name="Sun S."/>
            <person name="Syed K."/>
            <person name="Tsang A."/>
            <person name="Wiebenga A."/>
            <person name="Young D."/>
            <person name="Pisabarro A."/>
            <person name="Eastwood D.C."/>
            <person name="Martin F."/>
            <person name="Cullen D."/>
            <person name="Grigoriev I.V."/>
            <person name="Hibbett D.S."/>
        </authorList>
    </citation>
    <scope>NUCLEOTIDE SEQUENCE</scope>
    <source>
        <strain evidence="4">FP-58527</strain>
    </source>
</reference>
<feature type="region of interest" description="Disordered" evidence="1">
    <location>
        <begin position="151"/>
        <end position="226"/>
    </location>
</feature>
<feature type="compositionally biased region" description="Basic and acidic residues" evidence="1">
    <location>
        <begin position="175"/>
        <end position="190"/>
    </location>
</feature>
<dbReference type="Proteomes" id="UP000015241">
    <property type="component" value="Unassembled WGS sequence"/>
</dbReference>
<feature type="compositionally biased region" description="Pro residues" evidence="1">
    <location>
        <begin position="822"/>
        <end position="832"/>
    </location>
</feature>
<dbReference type="HOGENOM" id="CLU_017397_0_0_1"/>
<dbReference type="GO" id="GO:0034063">
    <property type="term" value="P:stress granule assembly"/>
    <property type="evidence" value="ECO:0007669"/>
    <property type="project" value="TreeGrafter"/>
</dbReference>
<feature type="compositionally biased region" description="Basic and acidic residues" evidence="1">
    <location>
        <begin position="355"/>
        <end position="364"/>
    </location>
</feature>
<dbReference type="Pfam" id="PF06741">
    <property type="entry name" value="LsmAD"/>
    <property type="match status" value="1"/>
</dbReference>
<feature type="compositionally biased region" description="Low complexity" evidence="1">
    <location>
        <begin position="195"/>
        <end position="216"/>
    </location>
</feature>